<comment type="subcellular location">
    <subcellularLocation>
        <location evidence="10">Endomembrane system</location>
        <topology evidence="10">Single-pass type II membrane protein</topology>
    </subcellularLocation>
    <subcellularLocation>
        <location evidence="11">Golgi apparatus</location>
        <location evidence="11">Golgi stack membrane</location>
        <topology evidence="11">Single-pass type II membrane protein</topology>
    </subcellularLocation>
</comment>
<sequence>MSLNNHDTNISQEECRNCSKLSSSSSIIRQRSSKQKKNFIFIGYREHWETHPPFECECQNQSIIIEKLDYSDDLNYTGKADCLLFVLAPTGRLHSYQWNILRKNRGENQTWLFASRESASTTQSHMSPPKKYSSSTYHISFTYHSKADLPTPYGRYVSHKQSEINVKERLTAILEKKVHLMSWMSSNCVKEWRRTEFVKHLAHLLPIHMYGTCGNMTCAKMTSECTLRLKSYKFALVLENSCCPEYITEKFWNAFTYEQVPVVLGALPDEYARLAPPNSYIHIEEFKTMTDLVQFIEKVDKDDSLYLKYHEWRGKGYIDLAKLPADFISSCHSLCRVGNKIDELRSTGDNAFHFDPFSPTWFGGCRNCDEIIGKMKSNSVVDFS</sequence>
<evidence type="ECO:0000259" key="12">
    <source>
        <dbReference type="Pfam" id="PF00852"/>
    </source>
</evidence>
<evidence type="ECO:0000313" key="13">
    <source>
        <dbReference type="EMBL" id="KAJ8044091.1"/>
    </source>
</evidence>
<evidence type="ECO:0000256" key="9">
    <source>
        <dbReference type="ARBA" id="ARBA00023180"/>
    </source>
</evidence>
<dbReference type="Gene3D" id="3.40.50.11660">
    <property type="entry name" value="Glycosyl transferase family 10, C-terminal domain"/>
    <property type="match status" value="1"/>
</dbReference>
<organism evidence="13 14">
    <name type="scientific">Holothuria leucospilota</name>
    <name type="common">Black long sea cucumber</name>
    <name type="synonym">Mertensiothuria leucospilota</name>
    <dbReference type="NCBI Taxonomy" id="206669"/>
    <lineage>
        <taxon>Eukaryota</taxon>
        <taxon>Metazoa</taxon>
        <taxon>Echinodermata</taxon>
        <taxon>Eleutherozoa</taxon>
        <taxon>Echinozoa</taxon>
        <taxon>Holothuroidea</taxon>
        <taxon>Aspidochirotacea</taxon>
        <taxon>Aspidochirotida</taxon>
        <taxon>Holothuriidae</taxon>
        <taxon>Holothuria</taxon>
    </lineage>
</organism>
<keyword evidence="5 11" id="KW-0812">Transmembrane</keyword>
<keyword evidence="4 11" id="KW-0808">Transferase</keyword>
<dbReference type="FunFam" id="3.40.50.11660:FF:000002">
    <property type="entry name" value="Alpha-(1,3)-fucosyltransferase"/>
    <property type="match status" value="1"/>
</dbReference>
<evidence type="ECO:0000256" key="5">
    <source>
        <dbReference type="ARBA" id="ARBA00022692"/>
    </source>
</evidence>
<evidence type="ECO:0000256" key="2">
    <source>
        <dbReference type="ARBA" id="ARBA00008919"/>
    </source>
</evidence>
<keyword evidence="14" id="KW-1185">Reference proteome</keyword>
<reference evidence="13" key="1">
    <citation type="submission" date="2021-10" db="EMBL/GenBank/DDBJ databases">
        <title>Tropical sea cucumber genome reveals ecological adaptation and Cuvierian tubules defense mechanism.</title>
        <authorList>
            <person name="Chen T."/>
        </authorList>
    </citation>
    <scope>NUCLEOTIDE SEQUENCE</scope>
    <source>
        <strain evidence="13">Nanhai2018</strain>
        <tissue evidence="13">Muscle</tissue>
    </source>
</reference>
<evidence type="ECO:0000256" key="10">
    <source>
        <dbReference type="ARBA" id="ARBA00060399"/>
    </source>
</evidence>
<evidence type="ECO:0000256" key="7">
    <source>
        <dbReference type="ARBA" id="ARBA00022989"/>
    </source>
</evidence>
<dbReference type="GO" id="GO:0046920">
    <property type="term" value="F:alpha-(1-&gt;3)-fucosyltransferase activity"/>
    <property type="evidence" value="ECO:0007669"/>
    <property type="project" value="TreeGrafter"/>
</dbReference>
<gene>
    <name evidence="13" type="ORF">HOLleu_11458</name>
</gene>
<keyword evidence="8" id="KW-0472">Membrane</keyword>
<dbReference type="Proteomes" id="UP001152320">
    <property type="component" value="Chromosome 4"/>
</dbReference>
<feature type="domain" description="Fucosyltransferase C-terminal" evidence="12">
    <location>
        <begin position="175"/>
        <end position="343"/>
    </location>
</feature>
<evidence type="ECO:0000256" key="1">
    <source>
        <dbReference type="ARBA" id="ARBA00004922"/>
    </source>
</evidence>
<evidence type="ECO:0000256" key="11">
    <source>
        <dbReference type="RuleBase" id="RU003832"/>
    </source>
</evidence>
<dbReference type="InterPro" id="IPR055270">
    <property type="entry name" value="Glyco_tran_10_C"/>
</dbReference>
<dbReference type="InterPro" id="IPR038577">
    <property type="entry name" value="GT10-like_C_sf"/>
</dbReference>
<dbReference type="PANTHER" id="PTHR11929:SF145">
    <property type="entry name" value="ALPHA-(1,3)-FUCOSYLTRANSFERASE FUT-1"/>
    <property type="match status" value="1"/>
</dbReference>
<comment type="pathway">
    <text evidence="1">Protein modification; protein glycosylation.</text>
</comment>
<proteinExistence type="inferred from homology"/>
<dbReference type="EMBL" id="JAIZAY010000004">
    <property type="protein sequence ID" value="KAJ8044091.1"/>
    <property type="molecule type" value="Genomic_DNA"/>
</dbReference>
<dbReference type="SUPFAM" id="SSF53756">
    <property type="entry name" value="UDP-Glycosyltransferase/glycogen phosphorylase"/>
    <property type="match status" value="1"/>
</dbReference>
<keyword evidence="6" id="KW-0735">Signal-anchor</keyword>
<evidence type="ECO:0000256" key="6">
    <source>
        <dbReference type="ARBA" id="ARBA00022968"/>
    </source>
</evidence>
<dbReference type="InterPro" id="IPR001503">
    <property type="entry name" value="Glyco_trans_10"/>
</dbReference>
<name>A0A9Q1CFN1_HOLLE</name>
<dbReference type="PANTHER" id="PTHR11929">
    <property type="entry name" value="ALPHA- 1,3 -FUCOSYLTRANSFERASE"/>
    <property type="match status" value="1"/>
</dbReference>
<evidence type="ECO:0000256" key="4">
    <source>
        <dbReference type="ARBA" id="ARBA00022679"/>
    </source>
</evidence>
<dbReference type="EC" id="2.4.1.-" evidence="11"/>
<keyword evidence="11" id="KW-0333">Golgi apparatus</keyword>
<dbReference type="GO" id="GO:0032580">
    <property type="term" value="C:Golgi cisterna membrane"/>
    <property type="evidence" value="ECO:0007669"/>
    <property type="project" value="UniProtKB-SubCell"/>
</dbReference>
<keyword evidence="7" id="KW-1133">Transmembrane helix</keyword>
<dbReference type="Pfam" id="PF00852">
    <property type="entry name" value="Glyco_transf_10"/>
    <property type="match status" value="1"/>
</dbReference>
<protein>
    <recommendedName>
        <fullName evidence="11">Fucosyltransferase</fullName>
        <ecNumber evidence="11">2.4.1.-</ecNumber>
    </recommendedName>
</protein>
<comment type="caution">
    <text evidence="13">The sequence shown here is derived from an EMBL/GenBank/DDBJ whole genome shotgun (WGS) entry which is preliminary data.</text>
</comment>
<evidence type="ECO:0000256" key="3">
    <source>
        <dbReference type="ARBA" id="ARBA00022676"/>
    </source>
</evidence>
<keyword evidence="3 11" id="KW-0328">Glycosyltransferase</keyword>
<evidence type="ECO:0000313" key="14">
    <source>
        <dbReference type="Proteomes" id="UP001152320"/>
    </source>
</evidence>
<accession>A0A9Q1CFN1</accession>
<evidence type="ECO:0000256" key="8">
    <source>
        <dbReference type="ARBA" id="ARBA00023136"/>
    </source>
</evidence>
<dbReference type="AlphaFoldDB" id="A0A9Q1CFN1"/>
<keyword evidence="9" id="KW-0325">Glycoprotein</keyword>
<dbReference type="OrthoDB" id="427096at2759"/>
<comment type="similarity">
    <text evidence="2 11">Belongs to the glycosyltransferase 10 family.</text>
</comment>